<dbReference type="AlphaFoldDB" id="A0A0H4QJ02"/>
<dbReference type="EMBL" id="CP012034">
    <property type="protein sequence ID" value="AKP67897.1"/>
    <property type="molecule type" value="Genomic_DNA"/>
</dbReference>
<dbReference type="OrthoDB" id="2296354at2"/>
<name>A0A0H4QJ02_9LACO</name>
<dbReference type="GO" id="GO:0008237">
    <property type="term" value="F:metallopeptidase activity"/>
    <property type="evidence" value="ECO:0007669"/>
    <property type="project" value="InterPro"/>
</dbReference>
<keyword evidence="2" id="KW-1185">Reference proteome</keyword>
<dbReference type="KEGG" id="lgn:ABM34_10390"/>
<dbReference type="RefSeq" id="WP_048705556.1">
    <property type="nucleotide sequence ID" value="NZ_CP012034.1"/>
</dbReference>
<sequence length="288" mass="32641">MKQIKITLCGMFTIAITLLTFIMFENTANAVEIKSDQGPYVYIPENYFSHKVNDADIQHYQAICDHVQYYLQHPDEVITDPATRNELGATTMSQHIESLYKGRSAYGFATDGSVEVTHSKSKADIVKFIQDRYSDAYSLTMIRMNGGLNINGFNPDGSSTGPIHFTNVTMNSMVKPSDITVYDGTNSPSAHKAITIAFTHWSRIPYFNFRFVDNPAEARIIISGFDKDTKPEQGTEGLFVPLTYCYTEIQGHIYIKPELLHRDWRYASLDHVIMHEMGHALGRVDLYN</sequence>
<dbReference type="Gene3D" id="3.40.390.10">
    <property type="entry name" value="Collagenase (Catalytic Domain)"/>
    <property type="match status" value="1"/>
</dbReference>
<accession>A0A0H4QJ02</accession>
<organism evidence="1 2">
    <name type="scientific">Companilactobacillus ginsenosidimutans</name>
    <dbReference type="NCBI Taxonomy" id="1007676"/>
    <lineage>
        <taxon>Bacteria</taxon>
        <taxon>Bacillati</taxon>
        <taxon>Bacillota</taxon>
        <taxon>Bacilli</taxon>
        <taxon>Lactobacillales</taxon>
        <taxon>Lactobacillaceae</taxon>
        <taxon>Companilactobacillus</taxon>
    </lineage>
</organism>
<reference evidence="2" key="1">
    <citation type="submission" date="2015-07" db="EMBL/GenBank/DDBJ databases">
        <title>Lactobacillus ginsenosidimutans/EMML 3141/ whole genome sequencing.</title>
        <authorList>
            <person name="Kim M.K."/>
            <person name="Im W.-T."/>
            <person name="Srinivasan S."/>
            <person name="Lee J.-J."/>
        </authorList>
    </citation>
    <scope>NUCLEOTIDE SEQUENCE [LARGE SCALE GENOMIC DNA]</scope>
    <source>
        <strain evidence="2">EMML 3041</strain>
    </source>
</reference>
<evidence type="ECO:0000313" key="2">
    <source>
        <dbReference type="Proteomes" id="UP000036106"/>
    </source>
</evidence>
<dbReference type="SUPFAM" id="SSF55486">
    <property type="entry name" value="Metalloproteases ('zincins'), catalytic domain"/>
    <property type="match status" value="1"/>
</dbReference>
<dbReference type="InterPro" id="IPR024079">
    <property type="entry name" value="MetalloPept_cat_dom_sf"/>
</dbReference>
<protein>
    <recommendedName>
        <fullName evidence="3">Peptidase M10 metallopeptidase domain-containing protein</fullName>
    </recommendedName>
</protein>
<dbReference type="PATRIC" id="fig|1007676.4.peg.2103"/>
<evidence type="ECO:0008006" key="3">
    <source>
        <dbReference type="Google" id="ProtNLM"/>
    </source>
</evidence>
<dbReference type="Proteomes" id="UP000036106">
    <property type="component" value="Chromosome"/>
</dbReference>
<evidence type="ECO:0000313" key="1">
    <source>
        <dbReference type="EMBL" id="AKP67897.1"/>
    </source>
</evidence>
<proteinExistence type="predicted"/>
<gene>
    <name evidence="1" type="ORF">ABM34_10390</name>
</gene>